<reference evidence="7" key="1">
    <citation type="journal article" date="2023" name="PeerJ">
        <title>Selection and evaluation of lactic acid bacteria from chicken feces in Thailand as potential probiotics.</title>
        <authorList>
            <person name="Khurajog B."/>
            <person name="Disastra Y."/>
            <person name="Lawwyne L.D."/>
            <person name="Sirichokchatchawan W."/>
            <person name="Niyomtham W."/>
            <person name="Yindee J."/>
            <person name="Hampson D.J."/>
            <person name="Prapasarakul N."/>
        </authorList>
    </citation>
    <scope>NUCLEOTIDE SEQUENCE</scope>
    <source>
        <strain evidence="7">BF14</strain>
    </source>
</reference>
<dbReference type="NCBIfam" id="TIGR00302">
    <property type="entry name" value="phosphoribosylformylglycinamidine synthase subunit PurS"/>
    <property type="match status" value="1"/>
</dbReference>
<dbReference type="NCBIfam" id="NF004630">
    <property type="entry name" value="PRK05974.1"/>
    <property type="match status" value="1"/>
</dbReference>
<proteinExistence type="inferred from homology"/>
<protein>
    <recommendedName>
        <fullName evidence="6">Phosphoribosylformylglycinamidine synthase subunit PurS</fullName>
        <shortName evidence="6">FGAM synthase</shortName>
        <ecNumber evidence="6">6.3.5.3</ecNumber>
    </recommendedName>
    <alternativeName>
        <fullName evidence="6">Formylglycinamide ribonucleotide amidotransferase subunit III</fullName>
        <shortName evidence="6">FGAR amidotransferase III</shortName>
        <shortName evidence="6">FGAR-AT III</shortName>
    </alternativeName>
    <alternativeName>
        <fullName evidence="6">Phosphoribosylformylglycinamidine synthase subunit III</fullName>
    </alternativeName>
</protein>
<name>A0AAW8YKI2_PEDAC</name>
<comment type="similarity">
    <text evidence="6">Belongs to the PurS family.</text>
</comment>
<dbReference type="Gene3D" id="3.30.1280.10">
    <property type="entry name" value="Phosphoribosylformylglycinamidine synthase subunit PurS"/>
    <property type="match status" value="1"/>
</dbReference>
<evidence type="ECO:0000256" key="3">
    <source>
        <dbReference type="ARBA" id="ARBA00022741"/>
    </source>
</evidence>
<keyword evidence="2 6" id="KW-0436">Ligase</keyword>
<comment type="subunit">
    <text evidence="6">Part of the FGAM synthase complex composed of 1 PurL, 1 PurQ and 2 PurS subunits.</text>
</comment>
<evidence type="ECO:0000313" key="8">
    <source>
        <dbReference type="Proteomes" id="UP001280415"/>
    </source>
</evidence>
<keyword evidence="1 6" id="KW-0963">Cytoplasm</keyword>
<dbReference type="EMBL" id="JAWJAX010000002">
    <property type="protein sequence ID" value="MDV2910630.1"/>
    <property type="molecule type" value="Genomic_DNA"/>
</dbReference>
<keyword evidence="3 6" id="KW-0547">Nucleotide-binding</keyword>
<dbReference type="RefSeq" id="WP_063504748.1">
    <property type="nucleotide sequence ID" value="NZ_CP035266.1"/>
</dbReference>
<dbReference type="GO" id="GO:0006189">
    <property type="term" value="P:'de novo' IMP biosynthetic process"/>
    <property type="evidence" value="ECO:0007669"/>
    <property type="project" value="UniProtKB-UniRule"/>
</dbReference>
<evidence type="ECO:0000256" key="4">
    <source>
        <dbReference type="ARBA" id="ARBA00022755"/>
    </source>
</evidence>
<organism evidence="7 8">
    <name type="scientific">Pediococcus acidilactici</name>
    <dbReference type="NCBI Taxonomy" id="1254"/>
    <lineage>
        <taxon>Bacteria</taxon>
        <taxon>Bacillati</taxon>
        <taxon>Bacillota</taxon>
        <taxon>Bacilli</taxon>
        <taxon>Lactobacillales</taxon>
        <taxon>Lactobacillaceae</taxon>
        <taxon>Pediococcus</taxon>
        <taxon>Pediococcus acidilactici group</taxon>
    </lineage>
</organism>
<dbReference type="PANTHER" id="PTHR34696">
    <property type="entry name" value="PHOSPHORIBOSYLFORMYLGLYCINAMIDINE SYNTHASE SUBUNIT PURS"/>
    <property type="match status" value="1"/>
</dbReference>
<dbReference type="GO" id="GO:0005737">
    <property type="term" value="C:cytoplasm"/>
    <property type="evidence" value="ECO:0007669"/>
    <property type="project" value="UniProtKB-SubCell"/>
</dbReference>
<comment type="subcellular location">
    <subcellularLocation>
        <location evidence="6">Cytoplasm</location>
    </subcellularLocation>
</comment>
<dbReference type="InterPro" id="IPR003850">
    <property type="entry name" value="PurS"/>
</dbReference>
<comment type="pathway">
    <text evidence="6">Purine metabolism; IMP biosynthesis via de novo pathway; 5-amino-1-(5-phospho-D-ribosyl)imidazole from N(2)-formyl-N(1)-(5-phospho-D-ribosyl)glycinamide: step 1/2.</text>
</comment>
<dbReference type="GO" id="GO:0005524">
    <property type="term" value="F:ATP binding"/>
    <property type="evidence" value="ECO:0007669"/>
    <property type="project" value="UniProtKB-UniRule"/>
</dbReference>
<evidence type="ECO:0000256" key="2">
    <source>
        <dbReference type="ARBA" id="ARBA00022598"/>
    </source>
</evidence>
<dbReference type="HAMAP" id="MF_01926">
    <property type="entry name" value="PurS"/>
    <property type="match status" value="1"/>
</dbReference>
<evidence type="ECO:0000256" key="1">
    <source>
        <dbReference type="ARBA" id="ARBA00022490"/>
    </source>
</evidence>
<comment type="catalytic activity">
    <reaction evidence="6">
        <text>N(2)-formyl-N(1)-(5-phospho-beta-D-ribosyl)glycinamide + L-glutamine + ATP + H2O = 2-formamido-N(1)-(5-O-phospho-beta-D-ribosyl)acetamidine + L-glutamate + ADP + phosphate + H(+)</text>
        <dbReference type="Rhea" id="RHEA:17129"/>
        <dbReference type="ChEBI" id="CHEBI:15377"/>
        <dbReference type="ChEBI" id="CHEBI:15378"/>
        <dbReference type="ChEBI" id="CHEBI:29985"/>
        <dbReference type="ChEBI" id="CHEBI:30616"/>
        <dbReference type="ChEBI" id="CHEBI:43474"/>
        <dbReference type="ChEBI" id="CHEBI:58359"/>
        <dbReference type="ChEBI" id="CHEBI:147286"/>
        <dbReference type="ChEBI" id="CHEBI:147287"/>
        <dbReference type="ChEBI" id="CHEBI:456216"/>
        <dbReference type="EC" id="6.3.5.3"/>
    </reaction>
</comment>
<dbReference type="SUPFAM" id="SSF82697">
    <property type="entry name" value="PurS-like"/>
    <property type="match status" value="1"/>
</dbReference>
<evidence type="ECO:0000256" key="5">
    <source>
        <dbReference type="ARBA" id="ARBA00022840"/>
    </source>
</evidence>
<dbReference type="EC" id="6.3.5.3" evidence="6"/>
<comment type="function">
    <text evidence="6">Part of the phosphoribosylformylglycinamidine synthase complex involved in the purines biosynthetic pathway. Catalyzes the ATP-dependent conversion of formylglycinamide ribonucleotide (FGAR) and glutamine to yield formylglycinamidine ribonucleotide (FGAM) and glutamate. The FGAM synthase complex is composed of three subunits. PurQ produces an ammonia molecule by converting glutamine to glutamate. PurL transfers the ammonia molecule to FGAR to form FGAM in an ATP-dependent manner. PurS interacts with PurQ and PurL and is thought to assist in the transfer of the ammonia molecule from PurQ to PurL.</text>
</comment>
<dbReference type="PANTHER" id="PTHR34696:SF1">
    <property type="entry name" value="PHOSPHORIBOSYLFORMYLGLYCINAMIDINE SYNTHASE SUBUNIT PURS"/>
    <property type="match status" value="1"/>
</dbReference>
<keyword evidence="5 6" id="KW-0067">ATP-binding</keyword>
<dbReference type="AlphaFoldDB" id="A0AAW8YKI2"/>
<dbReference type="Pfam" id="PF02700">
    <property type="entry name" value="PurS"/>
    <property type="match status" value="1"/>
</dbReference>
<dbReference type="GO" id="GO:0004642">
    <property type="term" value="F:phosphoribosylformylglycinamidine synthase activity"/>
    <property type="evidence" value="ECO:0007669"/>
    <property type="project" value="UniProtKB-UniRule"/>
</dbReference>
<reference evidence="7" key="2">
    <citation type="submission" date="2023-10" db="EMBL/GenBank/DDBJ databases">
        <authorList>
            <person name="Khurajog B."/>
        </authorList>
    </citation>
    <scope>NUCLEOTIDE SEQUENCE</scope>
    <source>
        <strain evidence="7">BF14</strain>
    </source>
</reference>
<accession>A0AAW8YKI2</accession>
<dbReference type="Proteomes" id="UP001280415">
    <property type="component" value="Unassembled WGS sequence"/>
</dbReference>
<sequence length="86" mass="9987">MYKAKVYVTYKESILDPQGAAIKKALHHLNYQEVQKVSVGKYFEIQVADGGQNVNEQVQKMCDELLANVNMETYRFEIQDDQEDEK</sequence>
<evidence type="ECO:0000256" key="6">
    <source>
        <dbReference type="HAMAP-Rule" id="MF_01926"/>
    </source>
</evidence>
<evidence type="ECO:0000313" key="7">
    <source>
        <dbReference type="EMBL" id="MDV2910630.1"/>
    </source>
</evidence>
<dbReference type="InterPro" id="IPR036604">
    <property type="entry name" value="PurS-like_sf"/>
</dbReference>
<gene>
    <name evidence="6 7" type="primary">purS</name>
    <name evidence="7" type="ORF">R0H03_01940</name>
</gene>
<keyword evidence="4 6" id="KW-0658">Purine biosynthesis</keyword>
<comment type="caution">
    <text evidence="7">The sequence shown here is derived from an EMBL/GenBank/DDBJ whole genome shotgun (WGS) entry which is preliminary data.</text>
</comment>